<feature type="region of interest" description="Disordered" evidence="1">
    <location>
        <begin position="105"/>
        <end position="127"/>
    </location>
</feature>
<feature type="region of interest" description="Disordered" evidence="1">
    <location>
        <begin position="145"/>
        <end position="164"/>
    </location>
</feature>
<feature type="compositionally biased region" description="Basic and acidic residues" evidence="1">
    <location>
        <begin position="106"/>
        <end position="125"/>
    </location>
</feature>
<dbReference type="Gramene" id="TraesCLE_scaffold_066010_01G000100.1">
    <property type="protein sequence ID" value="TraesCLE_scaffold_066010_01G000100.1"/>
    <property type="gene ID" value="TraesCLE_scaffold_066010_01G000100"/>
</dbReference>
<sequence>MPPAYGWLPRHDPDVSCFSMSPRDLSSKMHDFMSAVPVVPALDLNATPIASQSTGTQRVRPWAIPIDNFPDASFLFDGMPTPTPDNTTYYNNFIREMIYEGGQEYDADKTQSHDSRCQDTQDHQGQEGLDIEDEHCLRGATYQANAQKRRQSVRAGATQRMMAS</sequence>
<dbReference type="AlphaFoldDB" id="A0A3B6IS85"/>
<dbReference type="Gramene" id="TraesCAD_scaffold_000655_01G000400.1">
    <property type="protein sequence ID" value="TraesCAD_scaffold_000655_01G000400.1"/>
    <property type="gene ID" value="TraesCAD_scaffold_000655_01G000400"/>
</dbReference>
<reference evidence="2" key="1">
    <citation type="submission" date="2018-08" db="EMBL/GenBank/DDBJ databases">
        <authorList>
            <person name="Rossello M."/>
        </authorList>
    </citation>
    <scope>NUCLEOTIDE SEQUENCE [LARGE SCALE GENOMIC DNA]</scope>
    <source>
        <strain evidence="2">cv. Chinese Spring</strain>
    </source>
</reference>
<dbReference type="Gramene" id="TraesCS4B03G0331800.1">
    <property type="protein sequence ID" value="TraesCS4B03G0331800.1.CDS1"/>
    <property type="gene ID" value="TraesCS4B03G0331800"/>
</dbReference>
<dbReference type="Gramene" id="TraesWEE_scaffold_007799_01G000300.1">
    <property type="protein sequence ID" value="TraesWEE_scaffold_007799_01G000300.1"/>
    <property type="gene ID" value="TraesWEE_scaffold_007799_01G000300"/>
</dbReference>
<dbReference type="EnsemblPlants" id="TraesCS4B02G142100.1">
    <property type="protein sequence ID" value="TraesCS4B02G142100.1.cds1"/>
    <property type="gene ID" value="TraesCS4B02G142100"/>
</dbReference>
<evidence type="ECO:0000313" key="2">
    <source>
        <dbReference type="EnsemblPlants" id="TraesCS4B02G142100.1.cds1"/>
    </source>
</evidence>
<dbReference type="Gramene" id="TraesCS4B02G142100.1">
    <property type="protein sequence ID" value="TraesCS4B02G142100.1.cds1"/>
    <property type="gene ID" value="TraesCS4B02G142100"/>
</dbReference>
<evidence type="ECO:0000313" key="3">
    <source>
        <dbReference type="Proteomes" id="UP000019116"/>
    </source>
</evidence>
<dbReference type="Gramene" id="TraesROB_scaffold_020687_01G000200.1">
    <property type="protein sequence ID" value="TraesROB_scaffold_020687_01G000200.1"/>
    <property type="gene ID" value="TraesROB_scaffold_020687_01G000200"/>
</dbReference>
<accession>A0A3B6IS85</accession>
<organism evidence="2">
    <name type="scientific">Triticum aestivum</name>
    <name type="common">Wheat</name>
    <dbReference type="NCBI Taxonomy" id="4565"/>
    <lineage>
        <taxon>Eukaryota</taxon>
        <taxon>Viridiplantae</taxon>
        <taxon>Streptophyta</taxon>
        <taxon>Embryophyta</taxon>
        <taxon>Tracheophyta</taxon>
        <taxon>Spermatophyta</taxon>
        <taxon>Magnoliopsida</taxon>
        <taxon>Liliopsida</taxon>
        <taxon>Poales</taxon>
        <taxon>Poaceae</taxon>
        <taxon>BOP clade</taxon>
        <taxon>Pooideae</taxon>
        <taxon>Triticodae</taxon>
        <taxon>Triticeae</taxon>
        <taxon>Triticinae</taxon>
        <taxon>Triticum</taxon>
    </lineage>
</organism>
<dbReference type="Proteomes" id="UP000019116">
    <property type="component" value="Chromosome 4B"/>
</dbReference>
<evidence type="ECO:0000256" key="1">
    <source>
        <dbReference type="SAM" id="MobiDB-lite"/>
    </source>
</evidence>
<keyword evidence="3" id="KW-1185">Reference proteome</keyword>
<reference evidence="2" key="2">
    <citation type="submission" date="2018-10" db="UniProtKB">
        <authorList>
            <consortium name="EnsemblPlants"/>
        </authorList>
    </citation>
    <scope>IDENTIFICATION</scope>
</reference>
<proteinExistence type="predicted"/>
<name>A0A3B6IS85_WHEAT</name>
<protein>
    <submittedName>
        <fullName evidence="2">Uncharacterized protein</fullName>
    </submittedName>
</protein>